<name>A0A3R5ZFN5_9BACT</name>
<dbReference type="AlphaFoldDB" id="A0A3R5ZFN5"/>
<dbReference type="Gene3D" id="3.40.50.2000">
    <property type="entry name" value="Glycogen Phosphorylase B"/>
    <property type="match status" value="2"/>
</dbReference>
<protein>
    <submittedName>
        <fullName evidence="3">Glycosyltransferase</fullName>
    </submittedName>
</protein>
<gene>
    <name evidence="3" type="ORF">DWY11_14380</name>
</gene>
<accession>A0A3R5ZFN5</accession>
<dbReference type="EMBL" id="QRVA01000055">
    <property type="protein sequence ID" value="RGS11262.1"/>
    <property type="molecule type" value="Genomic_DNA"/>
</dbReference>
<dbReference type="InterPro" id="IPR001296">
    <property type="entry name" value="Glyco_trans_1"/>
</dbReference>
<evidence type="ECO:0000313" key="4">
    <source>
        <dbReference type="Proteomes" id="UP000283872"/>
    </source>
</evidence>
<evidence type="ECO:0000259" key="2">
    <source>
        <dbReference type="Pfam" id="PF00534"/>
    </source>
</evidence>
<dbReference type="CDD" id="cd03801">
    <property type="entry name" value="GT4_PimA-like"/>
    <property type="match status" value="1"/>
</dbReference>
<dbReference type="Proteomes" id="UP000283872">
    <property type="component" value="Unassembled WGS sequence"/>
</dbReference>
<sequence length="359" mass="40558">MKKIIITSPSLDPTQNVSGVSSVVRFIIDNNPNCKYLHFELGKKDKEKGGWHRITKLIGSFFKWTKFINTYSDALIHYNFPLDAKSIIRDVPFMYYALHKKHKMVVHIHGGLFLTSPKIPALLKGILSKVFSWNVPFIVLSDSEVKILKDRFHAKNVYSLPNCVDLKDAELYAKEQNLKSEKVLNLGYLGRIEPNKGMTELLVGCMKLKEAGIPFKLILAGKEQTEGEFLPRFIQSLGDNFSYVGLVSGKSKCDFLRSLDVLVMPTYFEGLPMSLLECMSYGIVPVITPVGSIPEVVVDGNNGLFIKVKDTDCIVEAIRKINSDRNLLNRLSVNARNTIFSKFSTLQYISQLNHIYQEG</sequence>
<dbReference type="GO" id="GO:0009103">
    <property type="term" value="P:lipopolysaccharide biosynthetic process"/>
    <property type="evidence" value="ECO:0007669"/>
    <property type="project" value="TreeGrafter"/>
</dbReference>
<dbReference type="PANTHER" id="PTHR46401">
    <property type="entry name" value="GLYCOSYLTRANSFERASE WBBK-RELATED"/>
    <property type="match status" value="1"/>
</dbReference>
<dbReference type="GO" id="GO:0016757">
    <property type="term" value="F:glycosyltransferase activity"/>
    <property type="evidence" value="ECO:0007669"/>
    <property type="project" value="InterPro"/>
</dbReference>
<dbReference type="SUPFAM" id="SSF53756">
    <property type="entry name" value="UDP-Glycosyltransferase/glycogen phosphorylase"/>
    <property type="match status" value="1"/>
</dbReference>
<evidence type="ECO:0000313" key="3">
    <source>
        <dbReference type="EMBL" id="RGS11262.1"/>
    </source>
</evidence>
<dbReference type="Pfam" id="PF00534">
    <property type="entry name" value="Glycos_transf_1"/>
    <property type="match status" value="1"/>
</dbReference>
<proteinExistence type="predicted"/>
<evidence type="ECO:0000256" key="1">
    <source>
        <dbReference type="ARBA" id="ARBA00022679"/>
    </source>
</evidence>
<dbReference type="PANTHER" id="PTHR46401:SF2">
    <property type="entry name" value="GLYCOSYLTRANSFERASE WBBK-RELATED"/>
    <property type="match status" value="1"/>
</dbReference>
<organism evidence="3 4">
    <name type="scientific">Segatella copri</name>
    <dbReference type="NCBI Taxonomy" id="165179"/>
    <lineage>
        <taxon>Bacteria</taxon>
        <taxon>Pseudomonadati</taxon>
        <taxon>Bacteroidota</taxon>
        <taxon>Bacteroidia</taxon>
        <taxon>Bacteroidales</taxon>
        <taxon>Prevotellaceae</taxon>
        <taxon>Segatella</taxon>
    </lineage>
</organism>
<dbReference type="RefSeq" id="WP_118086202.1">
    <property type="nucleotide sequence ID" value="NZ_QRVA01000055.1"/>
</dbReference>
<reference evidence="3 4" key="1">
    <citation type="submission" date="2018-08" db="EMBL/GenBank/DDBJ databases">
        <title>A genome reference for cultivated species of the human gut microbiota.</title>
        <authorList>
            <person name="Zou Y."/>
            <person name="Xue W."/>
            <person name="Luo G."/>
        </authorList>
    </citation>
    <scope>NUCLEOTIDE SEQUENCE [LARGE SCALE GENOMIC DNA]</scope>
    <source>
        <strain evidence="3 4">AF24-12</strain>
    </source>
</reference>
<feature type="domain" description="Glycosyl transferase family 1" evidence="2">
    <location>
        <begin position="174"/>
        <end position="337"/>
    </location>
</feature>
<comment type="caution">
    <text evidence="3">The sequence shown here is derived from an EMBL/GenBank/DDBJ whole genome shotgun (WGS) entry which is preliminary data.</text>
</comment>
<keyword evidence="1 3" id="KW-0808">Transferase</keyword>